<comment type="pathway">
    <text evidence="2 14">Glycan biosynthesis; trehalose biosynthesis.</text>
</comment>
<evidence type="ECO:0000256" key="15">
    <source>
        <dbReference type="SAM" id="MobiDB-lite"/>
    </source>
</evidence>
<dbReference type="CDD" id="cd11325">
    <property type="entry name" value="AmyAc_GTHase"/>
    <property type="match status" value="1"/>
</dbReference>
<proteinExistence type="inferred from homology"/>
<evidence type="ECO:0000256" key="12">
    <source>
        <dbReference type="ARBA" id="ARBA00034013"/>
    </source>
</evidence>
<protein>
    <recommendedName>
        <fullName evidence="5 13">Malto-oligosyltrehalose trehalohydrolase</fullName>
        <shortName evidence="14">MTHase</shortName>
        <ecNumber evidence="4 13">3.2.1.141</ecNumber>
    </recommendedName>
    <alternativeName>
        <fullName evidence="11 14">4-alpha-D-((1-&gt;4)-alpha-D-glucano)trehalose trehalohydrolase</fullName>
    </alternativeName>
    <alternativeName>
        <fullName evidence="10 14">Maltooligosyl trehalose trehalohydrolase</fullName>
    </alternativeName>
</protein>
<dbReference type="Proteomes" id="UP001589788">
    <property type="component" value="Unassembled WGS sequence"/>
</dbReference>
<keyword evidence="9 14" id="KW-0326">Glycosidase</keyword>
<evidence type="ECO:0000256" key="13">
    <source>
        <dbReference type="NCBIfam" id="TIGR02402"/>
    </source>
</evidence>
<organism evidence="17 18">
    <name type="scientific">Aciditerrimonas ferrireducens</name>
    <dbReference type="NCBI Taxonomy" id="667306"/>
    <lineage>
        <taxon>Bacteria</taxon>
        <taxon>Bacillati</taxon>
        <taxon>Actinomycetota</taxon>
        <taxon>Acidimicrobiia</taxon>
        <taxon>Acidimicrobiales</taxon>
        <taxon>Acidimicrobiaceae</taxon>
        <taxon>Aciditerrimonas</taxon>
    </lineage>
</organism>
<comment type="similarity">
    <text evidence="3 14">Belongs to the glycosyl hydrolase 13 family.</text>
</comment>
<evidence type="ECO:0000256" key="4">
    <source>
        <dbReference type="ARBA" id="ARBA00012268"/>
    </source>
</evidence>
<evidence type="ECO:0000313" key="17">
    <source>
        <dbReference type="EMBL" id="MFC0082618.1"/>
    </source>
</evidence>
<accession>A0ABV6C5N9</accession>
<evidence type="ECO:0000256" key="11">
    <source>
        <dbReference type="ARBA" id="ARBA00033284"/>
    </source>
</evidence>
<dbReference type="Pfam" id="PF00128">
    <property type="entry name" value="Alpha-amylase"/>
    <property type="match status" value="1"/>
</dbReference>
<evidence type="ECO:0000256" key="8">
    <source>
        <dbReference type="ARBA" id="ARBA00023277"/>
    </source>
</evidence>
<evidence type="ECO:0000259" key="16">
    <source>
        <dbReference type="SMART" id="SM00642"/>
    </source>
</evidence>
<gene>
    <name evidence="17" type="primary">treZ</name>
    <name evidence="17" type="ORF">ACFFRE_10790</name>
</gene>
<sequence length="649" mass="70200">MPEPAAPSHHAARRPLVDPTSLPGAVPLAADAWRFEVWAPRAEQLAVQVVSGARAGQVLALAPLAHDPSRSVGGRFGGVAEGLAHGDRYWLLVDGEPLADPASRWQPEGVFGPSALVDPARLARGTRPFRPPPLARSVLYEVHVGTATPDGTFAALIGQLDRLVDLGVTTLELMPVCEFPGRWNWGYDGVFPYAAQSTYGGPEGLAELVRACHERDLAVVLDLVQNHFGPEGCVLPRFGPYTTDRYRTPWGPAVNVEGWGADEVRRFLLGSALWWLEALDVDGFRMDAIHGIVDPTARPYLAELTDAVADVGRRTGRPRLVVAESADNDPRVLAPTDQRGLGMDGQWHDDVHHALHALLTGERQGYYEDFGAPEQLARALLGQFVLDGRFSRFRGRRHGAPLVDVDAARLVCYAQNHDQVGNRPRADRLTTLLAPELVELACVLVALGPGTPLLFMGEEYGETRPFPFFVDHRDPALLEAVRRGRAEELGADPVALGLDPADPATRARAVLDPSVVGSPPHDRRLALWQTLLHVRRTHPALAPGGTCRATWQGDTLLVRREHGEALVVLCWRIQPGEVVVEPAPDLGPGRWRVLAGSAFPLGADVDAGGIGPRAELPLDERGLTVPGPGWLLVDREAPADRPVPPGADQ</sequence>
<evidence type="ECO:0000313" key="18">
    <source>
        <dbReference type="Proteomes" id="UP001589788"/>
    </source>
</evidence>
<keyword evidence="8" id="KW-0119">Carbohydrate metabolism</keyword>
<name>A0ABV6C5N9_9ACTN</name>
<comment type="caution">
    <text evidence="17">The sequence shown here is derived from an EMBL/GenBank/DDBJ whole genome shotgun (WGS) entry which is preliminary data.</text>
</comment>
<evidence type="ECO:0000256" key="9">
    <source>
        <dbReference type="ARBA" id="ARBA00023295"/>
    </source>
</evidence>
<dbReference type="SUPFAM" id="SSF81296">
    <property type="entry name" value="E set domains"/>
    <property type="match status" value="1"/>
</dbReference>
<dbReference type="EC" id="3.2.1.141" evidence="4 13"/>
<dbReference type="Gene3D" id="1.10.10.760">
    <property type="entry name" value="E-set domains of sugar-utilizing enzymes"/>
    <property type="match status" value="1"/>
</dbReference>
<dbReference type="CDD" id="cd02853">
    <property type="entry name" value="E_set_MTHase_like_N"/>
    <property type="match status" value="1"/>
</dbReference>
<keyword evidence="6" id="KW-0963">Cytoplasm</keyword>
<reference evidence="17 18" key="1">
    <citation type="submission" date="2024-09" db="EMBL/GenBank/DDBJ databases">
        <authorList>
            <person name="Sun Q."/>
            <person name="Mori K."/>
        </authorList>
    </citation>
    <scope>NUCLEOTIDE SEQUENCE [LARGE SCALE GENOMIC DNA]</scope>
    <source>
        <strain evidence="17 18">JCM 15389</strain>
    </source>
</reference>
<evidence type="ECO:0000256" key="6">
    <source>
        <dbReference type="ARBA" id="ARBA00022490"/>
    </source>
</evidence>
<keyword evidence="18" id="KW-1185">Reference proteome</keyword>
<dbReference type="GO" id="GO:0033942">
    <property type="term" value="F:4-alpha-D-(1-&gt;4)-alpha-D-glucanotrehalose trehalohydrolase activity"/>
    <property type="evidence" value="ECO:0007669"/>
    <property type="project" value="UniProtKB-EC"/>
</dbReference>
<dbReference type="Gene3D" id="2.60.40.10">
    <property type="entry name" value="Immunoglobulins"/>
    <property type="match status" value="1"/>
</dbReference>
<dbReference type="PIRSF" id="PIRSF006337">
    <property type="entry name" value="Trehalose_TreZ"/>
    <property type="match status" value="1"/>
</dbReference>
<evidence type="ECO:0000256" key="10">
    <source>
        <dbReference type="ARBA" id="ARBA00032057"/>
    </source>
</evidence>
<evidence type="ECO:0000256" key="3">
    <source>
        <dbReference type="ARBA" id="ARBA00008061"/>
    </source>
</evidence>
<dbReference type="Gene3D" id="3.20.20.80">
    <property type="entry name" value="Glycosidases"/>
    <property type="match status" value="1"/>
</dbReference>
<comment type="subcellular location">
    <subcellularLocation>
        <location evidence="1">Cytoplasm</location>
    </subcellularLocation>
</comment>
<dbReference type="InterPro" id="IPR014756">
    <property type="entry name" value="Ig_E-set"/>
</dbReference>
<dbReference type="SUPFAM" id="SSF51445">
    <property type="entry name" value="(Trans)glycosidases"/>
    <property type="match status" value="1"/>
</dbReference>
<feature type="region of interest" description="Disordered" evidence="15">
    <location>
        <begin position="1"/>
        <end position="20"/>
    </location>
</feature>
<comment type="catalytic activity">
    <reaction evidence="12 14">
        <text>hydrolysis of (1-&gt;4)-alpha-D-glucosidic linkage in 4-alpha-D-[(1-&gt;4)-alpha-D-glucanosyl]n trehalose to yield trehalose and (1-&gt;4)-alpha-D-glucan.</text>
        <dbReference type="EC" id="3.2.1.141"/>
    </reaction>
</comment>
<evidence type="ECO:0000256" key="7">
    <source>
        <dbReference type="ARBA" id="ARBA00022801"/>
    </source>
</evidence>
<feature type="domain" description="Glycosyl hydrolase family 13 catalytic" evidence="16">
    <location>
        <begin position="141"/>
        <end position="485"/>
    </location>
</feature>
<evidence type="ECO:0000256" key="14">
    <source>
        <dbReference type="PIRNR" id="PIRNR006337"/>
    </source>
</evidence>
<dbReference type="RefSeq" id="WP_377790230.1">
    <property type="nucleotide sequence ID" value="NZ_JBHLYQ010000123.1"/>
</dbReference>
<dbReference type="InterPro" id="IPR017853">
    <property type="entry name" value="GH"/>
</dbReference>
<keyword evidence="7 14" id="KW-0378">Hydrolase</keyword>
<evidence type="ECO:0000256" key="5">
    <source>
        <dbReference type="ARBA" id="ARBA00015938"/>
    </source>
</evidence>
<dbReference type="SMART" id="SM00642">
    <property type="entry name" value="Aamy"/>
    <property type="match status" value="1"/>
</dbReference>
<dbReference type="PANTHER" id="PTHR43651">
    <property type="entry name" value="1,4-ALPHA-GLUCAN-BRANCHING ENZYME"/>
    <property type="match status" value="1"/>
</dbReference>
<dbReference type="InterPro" id="IPR006047">
    <property type="entry name" value="GH13_cat_dom"/>
</dbReference>
<dbReference type="InterPro" id="IPR044901">
    <property type="entry name" value="Trehalose_TreZ_E-set_sf"/>
</dbReference>
<dbReference type="EMBL" id="JBHLYQ010000123">
    <property type="protein sequence ID" value="MFC0082618.1"/>
    <property type="molecule type" value="Genomic_DNA"/>
</dbReference>
<dbReference type="InterPro" id="IPR012768">
    <property type="entry name" value="Trehalose_TreZ"/>
</dbReference>
<dbReference type="PANTHER" id="PTHR43651:SF11">
    <property type="entry name" value="MALTO-OLIGOSYLTREHALOSE TREHALOHYDROLASE"/>
    <property type="match status" value="1"/>
</dbReference>
<evidence type="ECO:0000256" key="1">
    <source>
        <dbReference type="ARBA" id="ARBA00004496"/>
    </source>
</evidence>
<evidence type="ECO:0000256" key="2">
    <source>
        <dbReference type="ARBA" id="ARBA00005199"/>
    </source>
</evidence>
<dbReference type="InterPro" id="IPR013783">
    <property type="entry name" value="Ig-like_fold"/>
</dbReference>
<dbReference type="NCBIfam" id="TIGR02402">
    <property type="entry name" value="trehalose_TreZ"/>
    <property type="match status" value="1"/>
</dbReference>